<evidence type="ECO:0000256" key="2">
    <source>
        <dbReference type="ARBA" id="ARBA00022475"/>
    </source>
</evidence>
<evidence type="ECO:0000313" key="14">
    <source>
        <dbReference type="Proteomes" id="UP000887568"/>
    </source>
</evidence>
<keyword evidence="10" id="KW-0807">Transducer</keyword>
<dbReference type="EnsemblMetazoa" id="XM_038221352.1">
    <property type="protein sequence ID" value="XP_038077280.1"/>
    <property type="gene ID" value="LOC119745129"/>
</dbReference>
<dbReference type="AlphaFoldDB" id="A0A914BMV7"/>
<protein>
    <recommendedName>
        <fullName evidence="12">G-protein coupled receptors family 1 profile domain-containing protein</fullName>
    </recommendedName>
</protein>
<sequence>MGEDYSYSASFSYLYSFYDYNSSAFGTEPEVGVHTVLVPIIFGIITIVGLVGNVCVVVVIARNRSMRTVTNFFIMNNAITDMVFIVICAPITASQFILTDWIYGDFLCKTVAFMHLAGES</sequence>
<dbReference type="Proteomes" id="UP000887568">
    <property type="component" value="Unplaced"/>
</dbReference>
<evidence type="ECO:0000313" key="13">
    <source>
        <dbReference type="EnsemblMetazoa" id="XP_038077280.1"/>
    </source>
</evidence>
<feature type="transmembrane region" description="Helical" evidence="11">
    <location>
        <begin position="82"/>
        <end position="103"/>
    </location>
</feature>
<keyword evidence="8" id="KW-0675">Receptor</keyword>
<dbReference type="PROSITE" id="PS50262">
    <property type="entry name" value="G_PROTEIN_RECEP_F1_2"/>
    <property type="match status" value="1"/>
</dbReference>
<dbReference type="GeneID" id="119745129"/>
<dbReference type="Gene3D" id="1.20.1070.10">
    <property type="entry name" value="Rhodopsin 7-helix transmembrane proteins"/>
    <property type="match status" value="1"/>
</dbReference>
<dbReference type="InterPro" id="IPR017452">
    <property type="entry name" value="GPCR_Rhodpsn_7TM"/>
</dbReference>
<dbReference type="PRINTS" id="PR00237">
    <property type="entry name" value="GPCRRHODOPSN"/>
</dbReference>
<evidence type="ECO:0000256" key="8">
    <source>
        <dbReference type="ARBA" id="ARBA00023170"/>
    </source>
</evidence>
<evidence type="ECO:0000256" key="3">
    <source>
        <dbReference type="ARBA" id="ARBA00022692"/>
    </source>
</evidence>
<evidence type="ECO:0000256" key="1">
    <source>
        <dbReference type="ARBA" id="ARBA00004651"/>
    </source>
</evidence>
<evidence type="ECO:0000259" key="12">
    <source>
        <dbReference type="PROSITE" id="PS50262"/>
    </source>
</evidence>
<dbReference type="OrthoDB" id="10037617at2759"/>
<keyword evidence="2" id="KW-1003">Cell membrane</keyword>
<feature type="domain" description="G-protein coupled receptors family 1 profile" evidence="12">
    <location>
        <begin position="52"/>
        <end position="120"/>
    </location>
</feature>
<keyword evidence="3 11" id="KW-0812">Transmembrane</keyword>
<dbReference type="RefSeq" id="XP_038077280.1">
    <property type="nucleotide sequence ID" value="XM_038221352.1"/>
</dbReference>
<evidence type="ECO:0000256" key="4">
    <source>
        <dbReference type="ARBA" id="ARBA00022989"/>
    </source>
</evidence>
<comment type="subcellular location">
    <subcellularLocation>
        <location evidence="1">Cell membrane</location>
        <topology evidence="1">Multi-pass membrane protein</topology>
    </subcellularLocation>
</comment>
<evidence type="ECO:0000256" key="7">
    <source>
        <dbReference type="ARBA" id="ARBA00023157"/>
    </source>
</evidence>
<keyword evidence="14" id="KW-1185">Reference proteome</keyword>
<keyword evidence="6 11" id="KW-0472">Membrane</keyword>
<evidence type="ECO:0000256" key="5">
    <source>
        <dbReference type="ARBA" id="ARBA00023040"/>
    </source>
</evidence>
<evidence type="ECO:0000256" key="6">
    <source>
        <dbReference type="ARBA" id="ARBA00023136"/>
    </source>
</evidence>
<dbReference type="SUPFAM" id="SSF81321">
    <property type="entry name" value="Family A G protein-coupled receptor-like"/>
    <property type="match status" value="1"/>
</dbReference>
<evidence type="ECO:0000256" key="11">
    <source>
        <dbReference type="SAM" id="Phobius"/>
    </source>
</evidence>
<feature type="transmembrane region" description="Helical" evidence="11">
    <location>
        <begin position="36"/>
        <end position="61"/>
    </location>
</feature>
<evidence type="ECO:0000256" key="10">
    <source>
        <dbReference type="ARBA" id="ARBA00023224"/>
    </source>
</evidence>
<dbReference type="PANTHER" id="PTHR45695:SF23">
    <property type="entry name" value="GALANIN-LIKE G-PROTEIN COUPLED RECEPTOR NPR-9"/>
    <property type="match status" value="1"/>
</dbReference>
<dbReference type="InterPro" id="IPR000276">
    <property type="entry name" value="GPCR_Rhodpsn"/>
</dbReference>
<dbReference type="OMA" id="VETMAWA"/>
<proteinExistence type="predicted"/>
<accession>A0A914BMV7</accession>
<keyword evidence="4 11" id="KW-1133">Transmembrane helix</keyword>
<dbReference type="GO" id="GO:0004930">
    <property type="term" value="F:G protein-coupled receptor activity"/>
    <property type="evidence" value="ECO:0007669"/>
    <property type="project" value="UniProtKB-KW"/>
</dbReference>
<evidence type="ECO:0000256" key="9">
    <source>
        <dbReference type="ARBA" id="ARBA00023180"/>
    </source>
</evidence>
<dbReference type="PANTHER" id="PTHR45695">
    <property type="entry name" value="LEUCOKININ RECEPTOR-RELATED"/>
    <property type="match status" value="1"/>
</dbReference>
<organism evidence="13 14">
    <name type="scientific">Patiria miniata</name>
    <name type="common">Bat star</name>
    <name type="synonym">Asterina miniata</name>
    <dbReference type="NCBI Taxonomy" id="46514"/>
    <lineage>
        <taxon>Eukaryota</taxon>
        <taxon>Metazoa</taxon>
        <taxon>Echinodermata</taxon>
        <taxon>Eleutherozoa</taxon>
        <taxon>Asterozoa</taxon>
        <taxon>Asteroidea</taxon>
        <taxon>Valvatacea</taxon>
        <taxon>Valvatida</taxon>
        <taxon>Asterinidae</taxon>
        <taxon>Patiria</taxon>
    </lineage>
</organism>
<keyword evidence="5" id="KW-0297">G-protein coupled receptor</keyword>
<keyword evidence="9" id="KW-0325">Glycoprotein</keyword>
<dbReference type="Pfam" id="PF00001">
    <property type="entry name" value="7tm_1"/>
    <property type="match status" value="1"/>
</dbReference>
<keyword evidence="7" id="KW-1015">Disulfide bond</keyword>
<name>A0A914BMV7_PATMI</name>
<dbReference type="GO" id="GO:0005886">
    <property type="term" value="C:plasma membrane"/>
    <property type="evidence" value="ECO:0007669"/>
    <property type="project" value="UniProtKB-SubCell"/>
</dbReference>
<reference evidence="13" key="1">
    <citation type="submission" date="2022-11" db="UniProtKB">
        <authorList>
            <consortium name="EnsemblMetazoa"/>
        </authorList>
    </citation>
    <scope>IDENTIFICATION</scope>
</reference>